<accession>A0A1H6EWJ8</accession>
<keyword evidence="1" id="KW-0812">Transmembrane</keyword>
<dbReference type="Proteomes" id="UP000236732">
    <property type="component" value="Unassembled WGS sequence"/>
</dbReference>
<feature type="transmembrane region" description="Helical" evidence="1">
    <location>
        <begin position="45"/>
        <end position="67"/>
    </location>
</feature>
<dbReference type="AlphaFoldDB" id="A0A1H6EWJ8"/>
<evidence type="ECO:0000313" key="3">
    <source>
        <dbReference type="Proteomes" id="UP000236732"/>
    </source>
</evidence>
<feature type="transmembrane region" description="Helical" evidence="1">
    <location>
        <begin position="127"/>
        <end position="151"/>
    </location>
</feature>
<evidence type="ECO:0000256" key="1">
    <source>
        <dbReference type="SAM" id="Phobius"/>
    </source>
</evidence>
<sequence length="229" mass="22831">MTRALVAFEAGRLLRSPILWGATALALVVALVQSMAWLPDLTMMTIDAVTASAIIAAATLMSASLAAGRDGRHGMPETLGALPAPAEARTRAVVLTAPPVGAALAALMISAYLLFPWRPGPLAGRFDVGEALTGVALAAPAAALGAVLARLPPGSPGLLSGAAVEAVVFVLAGLAGAAPAVRGTQGKPAALAGAAALLVLYAGVPHWGGWLVAVPFALLVLALAHRDVR</sequence>
<reference evidence="2 3" key="1">
    <citation type="submission" date="2016-10" db="EMBL/GenBank/DDBJ databases">
        <authorList>
            <person name="de Groot N.N."/>
        </authorList>
    </citation>
    <scope>NUCLEOTIDE SEQUENCE [LARGE SCALE GENOMIC DNA]</scope>
    <source>
        <strain evidence="2 3">CGMCC 4.7037</strain>
    </source>
</reference>
<keyword evidence="3" id="KW-1185">Reference proteome</keyword>
<keyword evidence="1" id="KW-1133">Transmembrane helix</keyword>
<name>A0A1H6EWJ8_9ACTN</name>
<evidence type="ECO:0008006" key="4">
    <source>
        <dbReference type="Google" id="ProtNLM"/>
    </source>
</evidence>
<dbReference type="EMBL" id="FNVT01000024">
    <property type="protein sequence ID" value="SEH02152.1"/>
    <property type="molecule type" value="Genomic_DNA"/>
</dbReference>
<organism evidence="2 3">
    <name type="scientific">Nonomuraea solani</name>
    <dbReference type="NCBI Taxonomy" id="1144553"/>
    <lineage>
        <taxon>Bacteria</taxon>
        <taxon>Bacillati</taxon>
        <taxon>Actinomycetota</taxon>
        <taxon>Actinomycetes</taxon>
        <taxon>Streptosporangiales</taxon>
        <taxon>Streptosporangiaceae</taxon>
        <taxon>Nonomuraea</taxon>
    </lineage>
</organism>
<feature type="transmembrane region" description="Helical" evidence="1">
    <location>
        <begin position="210"/>
        <end position="228"/>
    </location>
</feature>
<evidence type="ECO:0000313" key="2">
    <source>
        <dbReference type="EMBL" id="SEH02152.1"/>
    </source>
</evidence>
<gene>
    <name evidence="2" type="ORF">SAMN05444920_12487</name>
</gene>
<keyword evidence="1" id="KW-0472">Membrane</keyword>
<feature type="transmembrane region" description="Helical" evidence="1">
    <location>
        <begin position="92"/>
        <end position="115"/>
    </location>
</feature>
<feature type="transmembrane region" description="Helical" evidence="1">
    <location>
        <begin position="157"/>
        <end position="181"/>
    </location>
</feature>
<proteinExistence type="predicted"/>
<protein>
    <recommendedName>
        <fullName evidence="4">ABC-2 type transport system permease protein</fullName>
    </recommendedName>
</protein>
<feature type="transmembrane region" description="Helical" evidence="1">
    <location>
        <begin position="18"/>
        <end position="38"/>
    </location>
</feature>